<accession>A0A844GF75</accession>
<evidence type="ECO:0000313" key="2">
    <source>
        <dbReference type="Proteomes" id="UP000446658"/>
    </source>
</evidence>
<dbReference type="InterPro" id="IPR000014">
    <property type="entry name" value="PAS"/>
</dbReference>
<keyword evidence="2" id="KW-1185">Reference proteome</keyword>
<reference evidence="1 2" key="1">
    <citation type="submission" date="2019-11" db="EMBL/GenBank/DDBJ databases">
        <title>Draft genome sequence of Paludibacterium sp. dN18-1.</title>
        <authorList>
            <person name="Im W.-T."/>
        </authorList>
    </citation>
    <scope>NUCLEOTIDE SEQUENCE [LARGE SCALE GENOMIC DNA]</scope>
    <source>
        <strain evidence="2">dN 18-1</strain>
    </source>
</reference>
<name>A0A844GF75_9NEIS</name>
<protein>
    <recommendedName>
        <fullName evidence="3">PAS domain-containing protein</fullName>
    </recommendedName>
</protein>
<dbReference type="EMBL" id="WLYX01000001">
    <property type="protein sequence ID" value="MTD33185.1"/>
    <property type="molecule type" value="Genomic_DNA"/>
</dbReference>
<organism evidence="1 2">
    <name type="scientific">Paludibacterium denitrificans</name>
    <dbReference type="NCBI Taxonomy" id="2675226"/>
    <lineage>
        <taxon>Bacteria</taxon>
        <taxon>Pseudomonadati</taxon>
        <taxon>Pseudomonadota</taxon>
        <taxon>Betaproteobacteria</taxon>
        <taxon>Neisseriales</taxon>
        <taxon>Chromobacteriaceae</taxon>
        <taxon>Paludibacterium</taxon>
    </lineage>
</organism>
<evidence type="ECO:0000313" key="1">
    <source>
        <dbReference type="EMBL" id="MTD33185.1"/>
    </source>
</evidence>
<dbReference type="Proteomes" id="UP000446658">
    <property type="component" value="Unassembled WGS sequence"/>
</dbReference>
<proteinExistence type="predicted"/>
<dbReference type="CDD" id="cd00130">
    <property type="entry name" value="PAS"/>
    <property type="match status" value="1"/>
</dbReference>
<gene>
    <name evidence="1" type="ORF">GKE73_08600</name>
</gene>
<sequence length="94" mass="10381">MGVLLTDSDGRVSSGNASAAQLLGVADFHHQPLAELLQHYRPVHRDHTPHSTDWLAATRHEAHVSIELENLGSANPRWLTLSLACADDPRQGRW</sequence>
<comment type="caution">
    <text evidence="1">The sequence shown here is derived from an EMBL/GenBank/DDBJ whole genome shotgun (WGS) entry which is preliminary data.</text>
</comment>
<dbReference type="AlphaFoldDB" id="A0A844GF75"/>
<evidence type="ECO:0008006" key="3">
    <source>
        <dbReference type="Google" id="ProtNLM"/>
    </source>
</evidence>